<evidence type="ECO:0000256" key="3">
    <source>
        <dbReference type="ARBA" id="ARBA00023015"/>
    </source>
</evidence>
<dbReference type="RefSeq" id="WP_111499300.1">
    <property type="nucleotide sequence ID" value="NZ_QKYN01000014.1"/>
</dbReference>
<feature type="domain" description="HTH gntR-type" evidence="6">
    <location>
        <begin position="1"/>
        <end position="69"/>
    </location>
</feature>
<keyword evidence="4" id="KW-0238">DNA-binding</keyword>
<dbReference type="GO" id="GO:0003700">
    <property type="term" value="F:DNA-binding transcription factor activity"/>
    <property type="evidence" value="ECO:0007669"/>
    <property type="project" value="InterPro"/>
</dbReference>
<name>A0A2X0J9Q4_9ACTN</name>
<dbReference type="CDD" id="cd00609">
    <property type="entry name" value="AAT_like"/>
    <property type="match status" value="1"/>
</dbReference>
<dbReference type="SUPFAM" id="SSF46785">
    <property type="entry name" value="Winged helix' DNA-binding domain"/>
    <property type="match status" value="1"/>
</dbReference>
<dbReference type="Pfam" id="PF00155">
    <property type="entry name" value="Aminotran_1_2"/>
    <property type="match status" value="1"/>
</dbReference>
<evidence type="ECO:0000256" key="4">
    <source>
        <dbReference type="ARBA" id="ARBA00023125"/>
    </source>
</evidence>
<evidence type="ECO:0000256" key="5">
    <source>
        <dbReference type="ARBA" id="ARBA00023163"/>
    </source>
</evidence>
<dbReference type="OrthoDB" id="3564840at2"/>
<keyword evidence="8" id="KW-1185">Reference proteome</keyword>
<evidence type="ECO:0000313" key="8">
    <source>
        <dbReference type="Proteomes" id="UP000248889"/>
    </source>
</evidence>
<dbReference type="Gene3D" id="3.40.640.10">
    <property type="entry name" value="Type I PLP-dependent aspartate aminotransferase-like (Major domain)"/>
    <property type="match status" value="1"/>
</dbReference>
<dbReference type="EMBL" id="QKYN01000014">
    <property type="protein sequence ID" value="RAG87026.1"/>
    <property type="molecule type" value="Genomic_DNA"/>
</dbReference>
<dbReference type="PANTHER" id="PTHR46577:SF1">
    <property type="entry name" value="HTH-TYPE TRANSCRIPTIONAL REGULATORY PROTEIN GABR"/>
    <property type="match status" value="1"/>
</dbReference>
<dbReference type="Proteomes" id="UP000248889">
    <property type="component" value="Unassembled WGS sequence"/>
</dbReference>
<dbReference type="InterPro" id="IPR015424">
    <property type="entry name" value="PyrdxlP-dep_Trfase"/>
</dbReference>
<dbReference type="SMART" id="SM00345">
    <property type="entry name" value="HTH_GNTR"/>
    <property type="match status" value="1"/>
</dbReference>
<dbReference type="PROSITE" id="PS50949">
    <property type="entry name" value="HTH_GNTR"/>
    <property type="match status" value="1"/>
</dbReference>
<dbReference type="Pfam" id="PF00392">
    <property type="entry name" value="GntR"/>
    <property type="match status" value="1"/>
</dbReference>
<dbReference type="Gene3D" id="1.10.10.10">
    <property type="entry name" value="Winged helix-like DNA-binding domain superfamily/Winged helix DNA-binding domain"/>
    <property type="match status" value="1"/>
</dbReference>
<keyword evidence="5" id="KW-0804">Transcription</keyword>
<dbReference type="SUPFAM" id="SSF53383">
    <property type="entry name" value="PLP-dependent transferases"/>
    <property type="match status" value="1"/>
</dbReference>
<dbReference type="AlphaFoldDB" id="A0A2X0J9Q4"/>
<dbReference type="InterPro" id="IPR036390">
    <property type="entry name" value="WH_DNA-bd_sf"/>
</dbReference>
<comment type="caution">
    <text evidence="7">The sequence shown here is derived from an EMBL/GenBank/DDBJ whole genome shotgun (WGS) entry which is preliminary data.</text>
</comment>
<evidence type="ECO:0000256" key="2">
    <source>
        <dbReference type="ARBA" id="ARBA00022898"/>
    </source>
</evidence>
<dbReference type="InterPro" id="IPR015422">
    <property type="entry name" value="PyrdxlP-dep_Trfase_small"/>
</dbReference>
<dbReference type="Gene3D" id="3.90.1150.10">
    <property type="entry name" value="Aspartate Aminotransferase, domain 1"/>
    <property type="match status" value="1"/>
</dbReference>
<dbReference type="PANTHER" id="PTHR46577">
    <property type="entry name" value="HTH-TYPE TRANSCRIPTIONAL REGULATORY PROTEIN GABR"/>
    <property type="match status" value="1"/>
</dbReference>
<dbReference type="InterPro" id="IPR004839">
    <property type="entry name" value="Aminotransferase_I/II_large"/>
</dbReference>
<evidence type="ECO:0000259" key="6">
    <source>
        <dbReference type="PROSITE" id="PS50949"/>
    </source>
</evidence>
<evidence type="ECO:0000256" key="1">
    <source>
        <dbReference type="ARBA" id="ARBA00005384"/>
    </source>
</evidence>
<protein>
    <submittedName>
        <fullName evidence="7">PLP-dependent aminotransferase family protein</fullName>
    </submittedName>
</protein>
<dbReference type="InterPro" id="IPR015421">
    <property type="entry name" value="PyrdxlP-dep_Trfase_major"/>
</dbReference>
<proteinExistence type="inferred from homology"/>
<dbReference type="InterPro" id="IPR036388">
    <property type="entry name" value="WH-like_DNA-bd_sf"/>
</dbReference>
<organism evidence="7 8">
    <name type="scientific">Streptacidiphilus pinicola</name>
    <dbReference type="NCBI Taxonomy" id="2219663"/>
    <lineage>
        <taxon>Bacteria</taxon>
        <taxon>Bacillati</taxon>
        <taxon>Actinomycetota</taxon>
        <taxon>Actinomycetes</taxon>
        <taxon>Kitasatosporales</taxon>
        <taxon>Streptomycetaceae</taxon>
        <taxon>Streptacidiphilus</taxon>
    </lineage>
</organism>
<sequence length="483" mass="50050">MDDYRLLADEIADAVAAGRLRPGERLPTQRAFARRRGIAASTAGRVYAELVRRGVVVGEVGRGTFVRATAGLPGAGLPLTEPSRARVDLELNYPVVPEQSALLAAGLAPMLRPDALDLALRPSRAEGTPAARAAFTALIAAEAAGAERGSAGQVGAGRATPVQGRAVPGDAAQGSAAPGGWAPEPEALVFAGSGRQAISAVLAALVPPGQRLGVEELTYPVVKAIAQRLGIVLVPIAMDDDGLDPEALAAAHRSAPLRAVYLQPRVHNPLGTTMPAARREELVEVLWRLDLTAVEDAIWAFLRPDVAPLAALAPERIVLVDSLSKRLAPGLSTGFAVVPEALREPVTASLRAGSWLPGGFALEAAVRWIGDGTVATVGAAKRADATARQELARKALQGASLRSDPGSYYCWWELPAGWHAETFVAAAARAGIGLTPAAAYAVGTRVPPTAVRLGLASPPLPVLADTLDTLARLARSTPEEQVA</sequence>
<dbReference type="GO" id="GO:0003677">
    <property type="term" value="F:DNA binding"/>
    <property type="evidence" value="ECO:0007669"/>
    <property type="project" value="UniProtKB-KW"/>
</dbReference>
<keyword evidence="3" id="KW-0805">Transcription regulation</keyword>
<dbReference type="GO" id="GO:0008483">
    <property type="term" value="F:transaminase activity"/>
    <property type="evidence" value="ECO:0007669"/>
    <property type="project" value="UniProtKB-KW"/>
</dbReference>
<evidence type="ECO:0000313" key="7">
    <source>
        <dbReference type="EMBL" id="RAG87026.1"/>
    </source>
</evidence>
<reference evidence="7 8" key="1">
    <citation type="submission" date="2018-06" db="EMBL/GenBank/DDBJ databases">
        <title>Streptacidiphilus pinicola sp. nov., isolated from pine grove soil.</title>
        <authorList>
            <person name="Roh S.G."/>
            <person name="Park S."/>
            <person name="Kim M.-K."/>
            <person name="Yun B.-R."/>
            <person name="Park J."/>
            <person name="Kim M.J."/>
            <person name="Kim Y.S."/>
            <person name="Kim S.B."/>
        </authorList>
    </citation>
    <scope>NUCLEOTIDE SEQUENCE [LARGE SCALE GENOMIC DNA]</scope>
    <source>
        <strain evidence="7 8">MMS16-CNU450</strain>
    </source>
</reference>
<dbReference type="InterPro" id="IPR051446">
    <property type="entry name" value="HTH_trans_reg/aminotransferase"/>
</dbReference>
<gene>
    <name evidence="7" type="ORF">DN069_03460</name>
</gene>
<dbReference type="InterPro" id="IPR000524">
    <property type="entry name" value="Tscrpt_reg_HTH_GntR"/>
</dbReference>
<keyword evidence="7" id="KW-0808">Transferase</keyword>
<comment type="similarity">
    <text evidence="1">In the C-terminal section; belongs to the class-I pyridoxal-phosphate-dependent aminotransferase family.</text>
</comment>
<dbReference type="GO" id="GO:0030170">
    <property type="term" value="F:pyridoxal phosphate binding"/>
    <property type="evidence" value="ECO:0007669"/>
    <property type="project" value="InterPro"/>
</dbReference>
<keyword evidence="2" id="KW-0663">Pyridoxal phosphate</keyword>
<accession>A0A2X0J9Q4</accession>
<keyword evidence="7" id="KW-0032">Aminotransferase</keyword>